<name>A0A7C4R5X1_UNCC3</name>
<feature type="transmembrane region" description="Helical" evidence="1">
    <location>
        <begin position="6"/>
        <end position="25"/>
    </location>
</feature>
<evidence type="ECO:0000256" key="1">
    <source>
        <dbReference type="SAM" id="Phobius"/>
    </source>
</evidence>
<protein>
    <submittedName>
        <fullName evidence="2">Uncharacterized protein</fullName>
    </submittedName>
</protein>
<comment type="caution">
    <text evidence="2">The sequence shown here is derived from an EMBL/GenBank/DDBJ whole genome shotgun (WGS) entry which is preliminary data.</text>
</comment>
<keyword evidence="1" id="KW-0472">Membrane</keyword>
<proteinExistence type="predicted"/>
<dbReference type="EMBL" id="DSYQ01000016">
    <property type="protein sequence ID" value="HGT71281.1"/>
    <property type="molecule type" value="Genomic_DNA"/>
</dbReference>
<accession>A0A7C4R5X1</accession>
<reference evidence="2" key="1">
    <citation type="journal article" date="2020" name="mSystems">
        <title>Genome- and Community-Level Interaction Insights into Carbon Utilization and Element Cycling Functions of Hydrothermarchaeota in Hydrothermal Sediment.</title>
        <authorList>
            <person name="Zhou Z."/>
            <person name="Liu Y."/>
            <person name="Xu W."/>
            <person name="Pan J."/>
            <person name="Luo Z.H."/>
            <person name="Li M."/>
        </authorList>
    </citation>
    <scope>NUCLEOTIDE SEQUENCE [LARGE SCALE GENOMIC DNA]</scope>
    <source>
        <strain evidence="2">SpSt-579</strain>
    </source>
</reference>
<keyword evidence="1" id="KW-0812">Transmembrane</keyword>
<evidence type="ECO:0000313" key="2">
    <source>
        <dbReference type="EMBL" id="HGT71281.1"/>
    </source>
</evidence>
<gene>
    <name evidence="2" type="ORF">ENT43_03415</name>
</gene>
<dbReference type="AlphaFoldDB" id="A0A7C4R5X1"/>
<sequence>MNIVVILYFSLASSFLTYIILRFFWSKRQVKSFDPEIINMLKRMTPKNEEPSESMFLAIKNATIFPFDFFEEEKNQEKKTGTEKTISQRREELERFFLKNPNHPLRPEKINYFLFILEGILSDPGSEIKVYEIEKFLDSESDFLENLKKSLIIPSQCEDELRLVENLLKRTLGIGYELDNVVDFLSRFPSHPLRSEVIVEMIERLSKIKRREGDNKQNTQLLLRVLDRKWDSNSYFISGNLIFQAFSSSKQEVLDSQKT</sequence>
<keyword evidence="1" id="KW-1133">Transmembrane helix</keyword>
<organism evidence="2">
    <name type="scientific">candidate division CPR3 bacterium</name>
    <dbReference type="NCBI Taxonomy" id="2268181"/>
    <lineage>
        <taxon>Bacteria</taxon>
        <taxon>Bacteria division CPR3</taxon>
    </lineage>
</organism>